<reference evidence="2 3" key="1">
    <citation type="journal article" date="2018" name="Sci. Rep.">
        <title>A novel species of the marine cyanobacterium Acaryochloris with a unique pigment content and lifestyle.</title>
        <authorList>
            <person name="Partensky F."/>
            <person name="Six C."/>
            <person name="Ratin M."/>
            <person name="Garczarek L."/>
            <person name="Vaulot D."/>
            <person name="Probert I."/>
            <person name="Calteau A."/>
            <person name="Gourvil P."/>
            <person name="Marie D."/>
            <person name="Grebert T."/>
            <person name="Bouchier C."/>
            <person name="Le Panse S."/>
            <person name="Gachenot M."/>
            <person name="Rodriguez F."/>
            <person name="Garrido J.L."/>
        </authorList>
    </citation>
    <scope>NUCLEOTIDE SEQUENCE [LARGE SCALE GENOMIC DNA]</scope>
    <source>
        <strain evidence="2 3">RCC1774</strain>
    </source>
</reference>
<proteinExistence type="predicted"/>
<comment type="caution">
    <text evidence="2">The sequence shown here is derived from an EMBL/GenBank/DDBJ whole genome shotgun (WGS) entry which is preliminary data.</text>
</comment>
<organism evidence="2 3">
    <name type="scientific">Acaryochloris thomasi RCC1774</name>
    <dbReference type="NCBI Taxonomy" id="1764569"/>
    <lineage>
        <taxon>Bacteria</taxon>
        <taxon>Bacillati</taxon>
        <taxon>Cyanobacteriota</taxon>
        <taxon>Cyanophyceae</taxon>
        <taxon>Acaryochloridales</taxon>
        <taxon>Acaryochloridaceae</taxon>
        <taxon>Acaryochloris</taxon>
        <taxon>Acaryochloris thomasi</taxon>
    </lineage>
</organism>
<evidence type="ECO:0000256" key="1">
    <source>
        <dbReference type="SAM" id="MobiDB-lite"/>
    </source>
</evidence>
<evidence type="ECO:0000313" key="2">
    <source>
        <dbReference type="EMBL" id="PZD73918.1"/>
    </source>
</evidence>
<sequence length="207" mass="19245">MAAGKWIAKNLSLGGIIRHTGSAAGTAAKLGLHGLGAIAESSGNRNVEAIGSVLRTTGEVAKIALTETGKGAGFVADRATEYAGKAGGELTALGATAIGADQATIATAKKVGTVVGSAAVGAVAEIGVAEAAVALSAASGTAGAAATSSGLAALGGGSLATGGGGMAAGQAVTQGIVGAGSVAGAVGTLNSKEKPQPLLPGSREETE</sequence>
<evidence type="ECO:0000313" key="3">
    <source>
        <dbReference type="Proteomes" id="UP000248857"/>
    </source>
</evidence>
<name>A0A2W1JKJ7_9CYAN</name>
<accession>A0A2W1JKJ7</accession>
<protein>
    <submittedName>
        <fullName evidence="2">Uncharacterized protein</fullName>
    </submittedName>
</protein>
<dbReference type="Proteomes" id="UP000248857">
    <property type="component" value="Unassembled WGS sequence"/>
</dbReference>
<keyword evidence="3" id="KW-1185">Reference proteome</keyword>
<feature type="region of interest" description="Disordered" evidence="1">
    <location>
        <begin position="188"/>
        <end position="207"/>
    </location>
</feature>
<dbReference type="AlphaFoldDB" id="A0A2W1JKJ7"/>
<gene>
    <name evidence="2" type="ORF">C1752_01769</name>
</gene>
<dbReference type="RefSeq" id="WP_110985722.1">
    <property type="nucleotide sequence ID" value="NZ_CAWNWM010000004.1"/>
</dbReference>
<dbReference type="EMBL" id="PQWO01000004">
    <property type="protein sequence ID" value="PZD73918.1"/>
    <property type="molecule type" value="Genomic_DNA"/>
</dbReference>